<dbReference type="InterPro" id="IPR010315">
    <property type="entry name" value="DUF915_hydro-like"/>
</dbReference>
<evidence type="ECO:0000313" key="2">
    <source>
        <dbReference type="EMBL" id="KZL41092.1"/>
    </source>
</evidence>
<protein>
    <recommendedName>
        <fullName evidence="4">Alpha/beta hydrolase</fullName>
    </recommendedName>
</protein>
<dbReference type="RefSeq" id="WP_063285398.1">
    <property type="nucleotide sequence ID" value="NZ_JYDC01000038.1"/>
</dbReference>
<dbReference type="SUPFAM" id="SSF53474">
    <property type="entry name" value="alpha/beta-Hydrolases"/>
    <property type="match status" value="1"/>
</dbReference>
<evidence type="ECO:0008006" key="4">
    <source>
        <dbReference type="Google" id="ProtNLM"/>
    </source>
</evidence>
<evidence type="ECO:0000313" key="3">
    <source>
        <dbReference type="Proteomes" id="UP000076480"/>
    </source>
</evidence>
<accession>A0A166H0B2</accession>
<evidence type="ECO:0000256" key="1">
    <source>
        <dbReference type="SAM" id="SignalP"/>
    </source>
</evidence>
<dbReference type="OrthoDB" id="503948at2"/>
<dbReference type="Pfam" id="PF06028">
    <property type="entry name" value="DUF915"/>
    <property type="match status" value="1"/>
</dbReference>
<organism evidence="2 3">
    <name type="scientific">Secundilactobacillus collinoides</name>
    <name type="common">Lactobacillus collinoides</name>
    <dbReference type="NCBI Taxonomy" id="33960"/>
    <lineage>
        <taxon>Bacteria</taxon>
        <taxon>Bacillati</taxon>
        <taxon>Bacillota</taxon>
        <taxon>Bacilli</taxon>
        <taxon>Lactobacillales</taxon>
        <taxon>Lactobacillaceae</taxon>
        <taxon>Secundilactobacillus</taxon>
    </lineage>
</organism>
<proteinExistence type="predicted"/>
<dbReference type="EMBL" id="JYDC01000038">
    <property type="protein sequence ID" value="KZL41092.1"/>
    <property type="molecule type" value="Genomic_DNA"/>
</dbReference>
<feature type="signal peptide" evidence="1">
    <location>
        <begin position="1"/>
        <end position="20"/>
    </location>
</feature>
<gene>
    <name evidence="2" type="ORF">TY91_07540</name>
</gene>
<reference evidence="2 3" key="1">
    <citation type="submission" date="2015-02" db="EMBL/GenBank/DDBJ databases">
        <title>Draft genome sequence of Lactobacillus collinoides CUPV2371 isolated from a natural cider, the first genome sequence of a strain of this species.</title>
        <authorList>
            <person name="Puertas A.I."/>
            <person name="Spano G."/>
            <person name="Capozzi V."/>
            <person name="Lamontanara A."/>
            <person name="Orru L."/>
            <person name="Duenas M.T."/>
        </authorList>
    </citation>
    <scope>NUCLEOTIDE SEQUENCE [LARGE SCALE GENOMIC DNA]</scope>
    <source>
        <strain evidence="2 3">237</strain>
    </source>
</reference>
<keyword evidence="3" id="KW-1185">Reference proteome</keyword>
<dbReference type="PATRIC" id="fig|33960.6.peg.2073"/>
<keyword evidence="1" id="KW-0732">Signal</keyword>
<feature type="chain" id="PRO_5039319531" description="Alpha/beta hydrolase" evidence="1">
    <location>
        <begin position="21"/>
        <end position="282"/>
    </location>
</feature>
<comment type="caution">
    <text evidence="2">The sequence shown here is derived from an EMBL/GenBank/DDBJ whole genome shotgun (WGS) entry which is preliminary data.</text>
</comment>
<dbReference type="InterPro" id="IPR029058">
    <property type="entry name" value="AB_hydrolase_fold"/>
</dbReference>
<dbReference type="AlphaFoldDB" id="A0A166H0B2"/>
<dbReference type="Gene3D" id="3.40.50.1820">
    <property type="entry name" value="alpha/beta hydrolase"/>
    <property type="match status" value="1"/>
</dbReference>
<name>A0A166H0B2_SECCO</name>
<dbReference type="Proteomes" id="UP000076480">
    <property type="component" value="Unassembled WGS sequence"/>
</dbReference>
<sequence>MRRWTLLIAAVSLLAVGVAAVGQTTISHSTHTQIVSAAAQSGVATVYIPGHHASPHAMNALISGGQRASGERSVTTATVNRKGRVSLSGGDPYTKHPLVRVVFQNTRTRDYRTLGRWVEHVFWALQYQYGVKKVNVVAHSLGNAAIMANNLEYGHSHRQLKLQNYVAIAGNFDGIPGQHRHQHPNWITMSGRPHWQAPWYRYALAHRGQFNLSGVRVLNIFGDVRHHSDGKILNASSQSLHYLIGDKVSSFKTLQIRGLEATHRGLKHNTQVRQNVDTFLWG</sequence>